<comment type="caution">
    <text evidence="1">The sequence shown here is derived from an EMBL/GenBank/DDBJ whole genome shotgun (WGS) entry which is preliminary data.</text>
</comment>
<organism evidence="1 2">
    <name type="scientific">Kingella oralis ATCC 51147</name>
    <dbReference type="NCBI Taxonomy" id="629741"/>
    <lineage>
        <taxon>Bacteria</taxon>
        <taxon>Pseudomonadati</taxon>
        <taxon>Pseudomonadota</taxon>
        <taxon>Betaproteobacteria</taxon>
        <taxon>Neisseriales</taxon>
        <taxon>Neisseriaceae</taxon>
        <taxon>Kingella</taxon>
    </lineage>
</organism>
<evidence type="ECO:0000313" key="1">
    <source>
        <dbReference type="EMBL" id="EEP66922.1"/>
    </source>
</evidence>
<reference evidence="1" key="1">
    <citation type="submission" date="2009-04" db="EMBL/GenBank/DDBJ databases">
        <authorList>
            <person name="Weinstock G."/>
            <person name="Sodergren E."/>
            <person name="Clifton S."/>
            <person name="Fulton L."/>
            <person name="Fulton B."/>
            <person name="Courtney L."/>
            <person name="Fronick C."/>
            <person name="Harrison M."/>
            <person name="Strong C."/>
            <person name="Farmer C."/>
            <person name="Delahaunty K."/>
            <person name="Markovic C."/>
            <person name="Hall O."/>
            <person name="Minx P."/>
            <person name="Tomlinson C."/>
            <person name="Mitreva M."/>
            <person name="Nelson J."/>
            <person name="Hou S."/>
            <person name="Wollam A."/>
            <person name="Pepin K.H."/>
            <person name="Johnson M."/>
            <person name="Bhonagiri V."/>
            <person name="Nash W.E."/>
            <person name="Warren W."/>
            <person name="Chinwalla A."/>
            <person name="Mardis E.R."/>
            <person name="Wilson R.K."/>
        </authorList>
    </citation>
    <scope>NUCLEOTIDE SEQUENCE [LARGE SCALE GENOMIC DNA]</scope>
    <source>
        <strain evidence="1">ATCC 51147</strain>
    </source>
</reference>
<dbReference type="Proteomes" id="UP000003009">
    <property type="component" value="Unassembled WGS sequence"/>
</dbReference>
<protein>
    <submittedName>
        <fullName evidence="1">Uncharacterized protein</fullName>
    </submittedName>
</protein>
<dbReference type="HOGENOM" id="CLU_3136677_0_0_4"/>
<accession>C4GMG4</accession>
<dbReference type="EMBL" id="ACJW02000007">
    <property type="protein sequence ID" value="EEP66922.1"/>
    <property type="molecule type" value="Genomic_DNA"/>
</dbReference>
<dbReference type="STRING" id="629741.GCWU000324_02898"/>
<dbReference type="AlphaFoldDB" id="C4GMG4"/>
<keyword evidence="2" id="KW-1185">Reference proteome</keyword>
<evidence type="ECO:0000313" key="2">
    <source>
        <dbReference type="Proteomes" id="UP000003009"/>
    </source>
</evidence>
<proteinExistence type="predicted"/>
<sequence length="49" mass="5149">MVLWLGAICAAASCKHAASCLIKSLQIITESLAGNKLGKGGLLKFWGFK</sequence>
<gene>
    <name evidence="1" type="ORF">GCWU000324_02898</name>
</gene>
<name>C4GMG4_9NEIS</name>